<keyword evidence="1" id="KW-0472">Membrane</keyword>
<gene>
    <name evidence="2" type="ORF">D5086_0000048670</name>
</gene>
<feature type="transmembrane region" description="Helical" evidence="1">
    <location>
        <begin position="117"/>
        <end position="141"/>
    </location>
</feature>
<proteinExistence type="predicted"/>
<comment type="caution">
    <text evidence="2">The sequence shown here is derived from an EMBL/GenBank/DDBJ whole genome shotgun (WGS) entry which is preliminary data.</text>
</comment>
<keyword evidence="1" id="KW-1133">Transmembrane helix</keyword>
<organism evidence="2">
    <name type="scientific">Populus alba</name>
    <name type="common">White poplar</name>
    <dbReference type="NCBI Taxonomy" id="43335"/>
    <lineage>
        <taxon>Eukaryota</taxon>
        <taxon>Viridiplantae</taxon>
        <taxon>Streptophyta</taxon>
        <taxon>Embryophyta</taxon>
        <taxon>Tracheophyta</taxon>
        <taxon>Spermatophyta</taxon>
        <taxon>Magnoliopsida</taxon>
        <taxon>eudicotyledons</taxon>
        <taxon>Gunneridae</taxon>
        <taxon>Pentapetalae</taxon>
        <taxon>rosids</taxon>
        <taxon>fabids</taxon>
        <taxon>Malpighiales</taxon>
        <taxon>Salicaceae</taxon>
        <taxon>Saliceae</taxon>
        <taxon>Populus</taxon>
    </lineage>
</organism>
<sequence>MLFFILKISPPDGTDLVSPPPTHTLEVLDSSHLSSSPTLSDSSGTGIVFSSSLVDYGLHGSSANSLNEEEAISNVALENSSVTTDAINWVFNLITGVQGPGVLSSSCFVFSSGYAPFYLLCWFWLVGLGFLAGSGWFACAYQASSTVGTLWDLTRSVLAALFLGSCGDYSHYALFIDAMDFISLGAALSLIVWATDVVLSASMLVRLKDIGGSLIIQLTSKWRVLD</sequence>
<keyword evidence="1" id="KW-0812">Transmembrane</keyword>
<feature type="transmembrane region" description="Helical" evidence="1">
    <location>
        <begin position="181"/>
        <end position="205"/>
    </location>
</feature>
<accession>A0A4U5QTY5</accession>
<evidence type="ECO:0000256" key="1">
    <source>
        <dbReference type="SAM" id="Phobius"/>
    </source>
</evidence>
<name>A0A4U5QTY5_POPAL</name>
<reference evidence="2" key="1">
    <citation type="submission" date="2018-10" db="EMBL/GenBank/DDBJ databases">
        <title>Population genomic analysis revealed the cold adaptation of white poplar.</title>
        <authorList>
            <person name="Liu Y.-J."/>
        </authorList>
    </citation>
    <scope>NUCLEOTIDE SEQUENCE [LARGE SCALE GENOMIC DNA]</scope>
    <source>
        <strain evidence="2">PAL-ZL1</strain>
    </source>
</reference>
<dbReference type="EMBL" id="RCHU01000121">
    <property type="protein sequence ID" value="TKS13909.1"/>
    <property type="molecule type" value="Genomic_DNA"/>
</dbReference>
<protein>
    <submittedName>
        <fullName evidence="2">Uncharacterized protein</fullName>
    </submittedName>
</protein>
<feature type="transmembrane region" description="Helical" evidence="1">
    <location>
        <begin position="153"/>
        <end position="175"/>
    </location>
</feature>
<evidence type="ECO:0000313" key="2">
    <source>
        <dbReference type="EMBL" id="TKS13909.1"/>
    </source>
</evidence>
<dbReference type="AlphaFoldDB" id="A0A4U5QTY5"/>